<keyword evidence="2" id="KW-1185">Reference proteome</keyword>
<organism evidence="2 3">
    <name type="scientific">Aythya fuligula</name>
    <name type="common">Tufted duck</name>
    <name type="synonym">Anas fuligula</name>
    <dbReference type="NCBI Taxonomy" id="219594"/>
    <lineage>
        <taxon>Eukaryota</taxon>
        <taxon>Metazoa</taxon>
        <taxon>Chordata</taxon>
        <taxon>Craniata</taxon>
        <taxon>Vertebrata</taxon>
        <taxon>Euteleostomi</taxon>
        <taxon>Archelosauria</taxon>
        <taxon>Archosauria</taxon>
        <taxon>Dinosauria</taxon>
        <taxon>Saurischia</taxon>
        <taxon>Theropoda</taxon>
        <taxon>Coelurosauria</taxon>
        <taxon>Aves</taxon>
        <taxon>Neognathae</taxon>
        <taxon>Galloanserae</taxon>
        <taxon>Anseriformes</taxon>
        <taxon>Anatidae</taxon>
        <taxon>Aythyinae</taxon>
        <taxon>Aythya</taxon>
    </lineage>
</organism>
<evidence type="ECO:0000256" key="1">
    <source>
        <dbReference type="SAM" id="MobiDB-lite"/>
    </source>
</evidence>
<dbReference type="RefSeq" id="XP_032049079.1">
    <property type="nucleotide sequence ID" value="XM_032193188.1"/>
</dbReference>
<name>A0A6J3DIB0_AYTFU</name>
<dbReference type="KEGG" id="aful:116492437"/>
<protein>
    <submittedName>
        <fullName evidence="3 4">Uncharacterized protein LOC116492437 isoform X1</fullName>
    </submittedName>
</protein>
<evidence type="ECO:0000313" key="2">
    <source>
        <dbReference type="Proteomes" id="UP000504639"/>
    </source>
</evidence>
<evidence type="ECO:0000313" key="5">
    <source>
        <dbReference type="RefSeq" id="XP_032049080.1"/>
    </source>
</evidence>
<reference evidence="3 4" key="1">
    <citation type="submission" date="2025-04" db="UniProtKB">
        <authorList>
            <consortium name="RefSeq"/>
        </authorList>
    </citation>
    <scope>IDENTIFICATION</scope>
    <source>
        <tissue evidence="3 4">Lung</tissue>
    </source>
</reference>
<dbReference type="RefSeq" id="XP_032049080.1">
    <property type="nucleotide sequence ID" value="XM_032193189.1"/>
</dbReference>
<feature type="region of interest" description="Disordered" evidence="1">
    <location>
        <begin position="181"/>
        <end position="208"/>
    </location>
</feature>
<evidence type="ECO:0000313" key="4">
    <source>
        <dbReference type="RefSeq" id="XP_032049079.1"/>
    </source>
</evidence>
<dbReference type="GeneID" id="116492437"/>
<feature type="compositionally biased region" description="Polar residues" evidence="1">
    <location>
        <begin position="190"/>
        <end position="201"/>
    </location>
</feature>
<dbReference type="Proteomes" id="UP000504639">
    <property type="component" value="Chromosome 9"/>
</dbReference>
<proteinExistence type="predicted"/>
<gene>
    <name evidence="3 4 5" type="primary">LOC116492437</name>
</gene>
<sequence length="257" mass="28684">MILGQILRRTTPLITSYRNIWCHHIVQNFMKCPCPEETSGSISAREQSQNAMKANHMLWFNGSGVRSLYSFHSWGRDGPLQGRIHERDLRIISNNAICLYTILLMPDVKPEQQFTVLKQRTSSLELEILDCRLQLVSHFLWLSITFSMIQTTNISHCFSTPAPGVEQWEAVLRNDTEALADQHKGKDGTQVASLPGTSEASQPFPRTPSRQALVPCASLQAPQDFSARHQPPTAPWDSSIPCHGTLPTLAVLGPISS</sequence>
<evidence type="ECO:0000313" key="3">
    <source>
        <dbReference type="RefSeq" id="XP_032049078.1"/>
    </source>
</evidence>
<dbReference type="RefSeq" id="XP_032049078.1">
    <property type="nucleotide sequence ID" value="XM_032193187.1"/>
</dbReference>
<dbReference type="AlphaFoldDB" id="A0A6J3DIB0"/>
<accession>A0A6J3DIB0</accession>